<reference evidence="2 3" key="1">
    <citation type="submission" date="2019-02" db="EMBL/GenBank/DDBJ databases">
        <title>Draft genome sequences of novel Actinobacteria.</title>
        <authorList>
            <person name="Sahin N."/>
            <person name="Ay H."/>
            <person name="Saygin H."/>
        </authorList>
    </citation>
    <scope>NUCLEOTIDE SEQUENCE [LARGE SCALE GENOMIC DNA]</scope>
    <source>
        <strain evidence="2 3">KC603</strain>
    </source>
</reference>
<dbReference type="Proteomes" id="UP000295621">
    <property type="component" value="Unassembled WGS sequence"/>
</dbReference>
<keyword evidence="1" id="KW-0812">Transmembrane</keyword>
<dbReference type="EMBL" id="SMKL01000029">
    <property type="protein sequence ID" value="TDC50614.1"/>
    <property type="molecule type" value="Genomic_DNA"/>
</dbReference>
<dbReference type="AlphaFoldDB" id="A0A4R4RMF9"/>
<organism evidence="2 3">
    <name type="scientific">Jiangella ureilytica</name>
    <dbReference type="NCBI Taxonomy" id="2530374"/>
    <lineage>
        <taxon>Bacteria</taxon>
        <taxon>Bacillati</taxon>
        <taxon>Actinomycetota</taxon>
        <taxon>Actinomycetes</taxon>
        <taxon>Jiangellales</taxon>
        <taxon>Jiangellaceae</taxon>
        <taxon>Jiangella</taxon>
    </lineage>
</organism>
<feature type="transmembrane region" description="Helical" evidence="1">
    <location>
        <begin position="56"/>
        <end position="75"/>
    </location>
</feature>
<comment type="caution">
    <text evidence="2">The sequence shown here is derived from an EMBL/GenBank/DDBJ whole genome shotgun (WGS) entry which is preliminary data.</text>
</comment>
<feature type="transmembrane region" description="Helical" evidence="1">
    <location>
        <begin position="26"/>
        <end position="50"/>
    </location>
</feature>
<evidence type="ECO:0000256" key="1">
    <source>
        <dbReference type="SAM" id="Phobius"/>
    </source>
</evidence>
<keyword evidence="3" id="KW-1185">Reference proteome</keyword>
<keyword evidence="1" id="KW-1133">Transmembrane helix</keyword>
<protein>
    <submittedName>
        <fullName evidence="2">Uncharacterized protein</fullName>
    </submittedName>
</protein>
<feature type="transmembrane region" description="Helical" evidence="1">
    <location>
        <begin position="112"/>
        <end position="132"/>
    </location>
</feature>
<evidence type="ECO:0000313" key="3">
    <source>
        <dbReference type="Proteomes" id="UP000295621"/>
    </source>
</evidence>
<proteinExistence type="predicted"/>
<gene>
    <name evidence="2" type="ORF">E1212_14695</name>
</gene>
<dbReference type="RefSeq" id="WP_131983687.1">
    <property type="nucleotide sequence ID" value="NZ_SMKL01000029.1"/>
</dbReference>
<feature type="transmembrane region" description="Helical" evidence="1">
    <location>
        <begin position="82"/>
        <end position="100"/>
    </location>
</feature>
<keyword evidence="1" id="KW-0472">Membrane</keyword>
<dbReference type="OrthoDB" id="5196794at2"/>
<name>A0A4R4RMF9_9ACTN</name>
<sequence length="141" mass="14202">MTVAPGAAPSVTPAGRAAGPSWRSRMLSALAVTALGAVTVVVAVCGSFVHRWANPFGMFLAIGGAVGVAILARVVAHSRLGLGVIALLWLAPVIVISESLAGTEGVIMNDEFGLIFLVGGTIGLAIVLGMGVEARSARRVT</sequence>
<evidence type="ECO:0000313" key="2">
    <source>
        <dbReference type="EMBL" id="TDC50614.1"/>
    </source>
</evidence>
<accession>A0A4R4RMF9</accession>